<comment type="subunit">
    <text evidence="5">Interacts with mitochondrial contact site and cristae organizing system (MICOS) complex components IMMT/MIC60 and MICOS10/MIC10. Interacts with mitochondrial outer membrane sorting assembly machinery (SAM) complex components SAMM50 and MTX1.</text>
</comment>
<dbReference type="InParanoid" id="A0A1X7UU08"/>
<reference evidence="8" key="2">
    <citation type="submission" date="2017-05" db="UniProtKB">
        <authorList>
            <consortium name="EnsemblMetazoa"/>
        </authorList>
    </citation>
    <scope>IDENTIFICATION</scope>
</reference>
<protein>
    <recommendedName>
        <fullName evidence="2">Armadillo repeat-containing protein 1</fullName>
    </recommendedName>
</protein>
<comment type="function">
    <text evidence="4">In association with mitochondrial contact site and cristae organizing system (MICOS) complex components and mitochondrial outer membrane sorting assembly machinery (SAM) complex components may regulate mitochondrial dynamics playing a role in determining mitochondrial length, distribution and motility.</text>
</comment>
<dbReference type="PANTHER" id="PTHR46840:SF2">
    <property type="entry name" value="ARMADILLO REPEAT-CONTAINING PROTEIN 1"/>
    <property type="match status" value="1"/>
</dbReference>
<evidence type="ECO:0000256" key="3">
    <source>
        <dbReference type="ARBA" id="ARBA00022787"/>
    </source>
</evidence>
<evidence type="ECO:0000256" key="4">
    <source>
        <dbReference type="ARBA" id="ARBA00023764"/>
    </source>
</evidence>
<sequence>MDNLKVVRELRDLAAVPQNRATIVRDRGCLPGLVLFLDNSNQEVVATALEALHYLAQTHSNRSIMKNEVGLVISLRSIMERSDYDPNVVQLADSIHRLLIPPAGAVTRPLAQARGGAAARSGSNTFLGASNRKARTIVLQVSGLVDQETRSIVEDSLLTVKGVVSFTIDIGRQRCTVRLRSDLKPELLCEAINGTGILLAQQVVKNELGEEVLLSFGSTPQAHVQDEKENSRPMRLPEYLPEEDQLDEDKAIEKSGAVGEGGGWLSSVTGFIGKAFYW</sequence>
<dbReference type="SUPFAM" id="SSF55008">
    <property type="entry name" value="HMA, heavy metal-associated domain"/>
    <property type="match status" value="1"/>
</dbReference>
<dbReference type="CDD" id="cd00371">
    <property type="entry name" value="HMA"/>
    <property type="match status" value="1"/>
</dbReference>
<dbReference type="PROSITE" id="PS50176">
    <property type="entry name" value="ARM_REPEAT"/>
    <property type="match status" value="1"/>
</dbReference>
<dbReference type="EnsemblMetazoa" id="XM_003386847.3">
    <property type="protein sequence ID" value="XP_003386895.1"/>
    <property type="gene ID" value="LOC100637670"/>
</dbReference>
<dbReference type="EnsemblMetazoa" id="XM_019996962.1">
    <property type="protein sequence ID" value="XP_019852521.1"/>
    <property type="gene ID" value="LOC100637670"/>
</dbReference>
<evidence type="ECO:0000256" key="1">
    <source>
        <dbReference type="ARBA" id="ARBA00004294"/>
    </source>
</evidence>
<dbReference type="InterPro" id="IPR000225">
    <property type="entry name" value="Armadillo"/>
</dbReference>
<dbReference type="InterPro" id="IPR016024">
    <property type="entry name" value="ARM-type_fold"/>
</dbReference>
<dbReference type="FunCoup" id="A0A1X7UU08">
    <property type="interactions" value="392"/>
</dbReference>
<name>A0A1X7UU08_AMPQE</name>
<feature type="domain" description="HMA" evidence="7">
    <location>
        <begin position="135"/>
        <end position="200"/>
    </location>
</feature>
<dbReference type="OMA" id="VNEMNSC"/>
<dbReference type="GO" id="GO:0005741">
    <property type="term" value="C:mitochondrial outer membrane"/>
    <property type="evidence" value="ECO:0007669"/>
    <property type="project" value="UniProtKB-SubCell"/>
</dbReference>
<keyword evidence="3" id="KW-1000">Mitochondrion outer membrane</keyword>
<dbReference type="InterPro" id="IPR006121">
    <property type="entry name" value="HMA_dom"/>
</dbReference>
<keyword evidence="9" id="KW-1185">Reference proteome</keyword>
<feature type="repeat" description="ARM" evidence="6">
    <location>
        <begin position="28"/>
        <end position="70"/>
    </location>
</feature>
<dbReference type="InterPro" id="IPR036163">
    <property type="entry name" value="HMA_dom_sf"/>
</dbReference>
<dbReference type="OrthoDB" id="17335at2759"/>
<dbReference type="Proteomes" id="UP000007879">
    <property type="component" value="Unassembled WGS sequence"/>
</dbReference>
<dbReference type="Gene3D" id="1.25.10.10">
    <property type="entry name" value="Leucine-rich Repeat Variant"/>
    <property type="match status" value="1"/>
</dbReference>
<organism evidence="8">
    <name type="scientific">Amphimedon queenslandica</name>
    <name type="common">Sponge</name>
    <dbReference type="NCBI Taxonomy" id="400682"/>
    <lineage>
        <taxon>Eukaryota</taxon>
        <taxon>Metazoa</taxon>
        <taxon>Porifera</taxon>
        <taxon>Demospongiae</taxon>
        <taxon>Heteroscleromorpha</taxon>
        <taxon>Haplosclerida</taxon>
        <taxon>Niphatidae</taxon>
        <taxon>Amphimedon</taxon>
    </lineage>
</organism>
<reference evidence="9" key="1">
    <citation type="journal article" date="2010" name="Nature">
        <title>The Amphimedon queenslandica genome and the evolution of animal complexity.</title>
        <authorList>
            <person name="Srivastava M."/>
            <person name="Simakov O."/>
            <person name="Chapman J."/>
            <person name="Fahey B."/>
            <person name="Gauthier M.E."/>
            <person name="Mitros T."/>
            <person name="Richards G.S."/>
            <person name="Conaco C."/>
            <person name="Dacre M."/>
            <person name="Hellsten U."/>
            <person name="Larroux C."/>
            <person name="Putnam N.H."/>
            <person name="Stanke M."/>
            <person name="Adamska M."/>
            <person name="Darling A."/>
            <person name="Degnan S.M."/>
            <person name="Oakley T.H."/>
            <person name="Plachetzki D.C."/>
            <person name="Zhai Y."/>
            <person name="Adamski M."/>
            <person name="Calcino A."/>
            <person name="Cummins S.F."/>
            <person name="Goodstein D.M."/>
            <person name="Harris C."/>
            <person name="Jackson D.J."/>
            <person name="Leys S.P."/>
            <person name="Shu S."/>
            <person name="Woodcroft B.J."/>
            <person name="Vervoort M."/>
            <person name="Kosik K.S."/>
            <person name="Manning G."/>
            <person name="Degnan B.M."/>
            <person name="Rokhsar D.S."/>
        </authorList>
    </citation>
    <scope>NUCLEOTIDE SEQUENCE [LARGE SCALE GENOMIC DNA]</scope>
</reference>
<dbReference type="eggNOG" id="ENOG502QU5Q">
    <property type="taxonomic scope" value="Eukaryota"/>
</dbReference>
<evidence type="ECO:0000313" key="8">
    <source>
        <dbReference type="EnsemblMetazoa" id="Aqu2.1.30862_001"/>
    </source>
</evidence>
<evidence type="ECO:0000256" key="6">
    <source>
        <dbReference type="PROSITE-ProRule" id="PRU00259"/>
    </source>
</evidence>
<dbReference type="SUPFAM" id="SSF48371">
    <property type="entry name" value="ARM repeat"/>
    <property type="match status" value="1"/>
</dbReference>
<dbReference type="STRING" id="400682.A0A1X7UU08"/>
<dbReference type="SMART" id="SM00185">
    <property type="entry name" value="ARM"/>
    <property type="match status" value="1"/>
</dbReference>
<dbReference type="InterPro" id="IPR011989">
    <property type="entry name" value="ARM-like"/>
</dbReference>
<evidence type="ECO:0000259" key="7">
    <source>
        <dbReference type="PROSITE" id="PS50846"/>
    </source>
</evidence>
<dbReference type="PROSITE" id="PS50846">
    <property type="entry name" value="HMA_2"/>
    <property type="match status" value="1"/>
</dbReference>
<keyword evidence="3" id="KW-0496">Mitochondrion</keyword>
<evidence type="ECO:0000313" key="9">
    <source>
        <dbReference type="Proteomes" id="UP000007879"/>
    </source>
</evidence>
<dbReference type="AlphaFoldDB" id="A0A1X7UU08"/>
<dbReference type="PANTHER" id="PTHR46840">
    <property type="entry name" value="ARMADILLO REPEAT-CONTAINING PROTEIN 1"/>
    <property type="match status" value="1"/>
</dbReference>
<dbReference type="GO" id="GO:0046872">
    <property type="term" value="F:metal ion binding"/>
    <property type="evidence" value="ECO:0007669"/>
    <property type="project" value="InterPro"/>
</dbReference>
<keyword evidence="3" id="KW-0472">Membrane</keyword>
<proteinExistence type="predicted"/>
<gene>
    <name evidence="8" type="primary">100637670</name>
</gene>
<accession>A0A1X7UU08</accession>
<dbReference type="InterPro" id="IPR016617">
    <property type="entry name" value="ARMC1"/>
</dbReference>
<comment type="subcellular location">
    <subcellularLocation>
        <location evidence="1">Mitochondrion outer membrane</location>
    </subcellularLocation>
</comment>
<evidence type="ECO:0000256" key="2">
    <source>
        <dbReference type="ARBA" id="ARBA00013732"/>
    </source>
</evidence>
<evidence type="ECO:0000256" key="5">
    <source>
        <dbReference type="ARBA" id="ARBA00046478"/>
    </source>
</evidence>
<dbReference type="EnsemblMetazoa" id="Aqu2.1.30862_001">
    <property type="protein sequence ID" value="Aqu2.1.30862_001"/>
    <property type="gene ID" value="Aqu2.1.30862"/>
</dbReference>
<dbReference type="KEGG" id="aqu:100637670"/>